<keyword evidence="3" id="KW-1185">Reference proteome</keyword>
<dbReference type="InterPro" id="IPR012902">
    <property type="entry name" value="N_methyl_site"/>
</dbReference>
<gene>
    <name evidence="2" type="ORF">H9K75_08970</name>
</gene>
<protein>
    <submittedName>
        <fullName evidence="2">Prepilin-type N-terminal cleavage/methylation domain-containing protein</fullName>
    </submittedName>
</protein>
<dbReference type="Proteomes" id="UP000516028">
    <property type="component" value="Chromosome"/>
</dbReference>
<keyword evidence="1" id="KW-0812">Transmembrane</keyword>
<name>A0A7H0GNU9_9BURK</name>
<keyword evidence="1" id="KW-0472">Membrane</keyword>
<keyword evidence="1" id="KW-1133">Transmembrane helix</keyword>
<dbReference type="SUPFAM" id="SSF54523">
    <property type="entry name" value="Pili subunits"/>
    <property type="match status" value="1"/>
</dbReference>
<proteinExistence type="predicted"/>
<dbReference type="EMBL" id="CP060783">
    <property type="protein sequence ID" value="QNP49965.1"/>
    <property type="molecule type" value="Genomic_DNA"/>
</dbReference>
<dbReference type="RefSeq" id="WP_187725505.1">
    <property type="nucleotide sequence ID" value="NZ_CP060783.1"/>
</dbReference>
<sequence>MTAPTRQQPATRPCAREPRGFTLVEMLVVMVLLSTIMLALVSGMRSAGQSSDRVDAHLAMQDEERLAERFVRSTLGRPSARPVVGAGINAPLPQLGSAPSSGRPPPLFLGGPDQVSWVGVLPARYGAGGRSFFHLGVEPVEGSNALVLRYLPWDDQANFPDWGAASSQVLMQGVAAASFQYENDRPLNMDANTEWEGTWAHPGYLPARISIDIQREARAPLQWVVPLWPLPGSLPGGADGDDEVIGGS</sequence>
<dbReference type="NCBIfam" id="TIGR02532">
    <property type="entry name" value="IV_pilin_GFxxxE"/>
    <property type="match status" value="1"/>
</dbReference>
<evidence type="ECO:0000256" key="1">
    <source>
        <dbReference type="SAM" id="Phobius"/>
    </source>
</evidence>
<dbReference type="Pfam" id="PF07963">
    <property type="entry name" value="N_methyl"/>
    <property type="match status" value="1"/>
</dbReference>
<organism evidence="2 3">
    <name type="scientific">Diaphorobacter aerolatus</name>
    <dbReference type="NCBI Taxonomy" id="1288495"/>
    <lineage>
        <taxon>Bacteria</taxon>
        <taxon>Pseudomonadati</taxon>
        <taxon>Pseudomonadota</taxon>
        <taxon>Betaproteobacteria</taxon>
        <taxon>Burkholderiales</taxon>
        <taxon>Comamonadaceae</taxon>
        <taxon>Diaphorobacter</taxon>
    </lineage>
</organism>
<evidence type="ECO:0000313" key="2">
    <source>
        <dbReference type="EMBL" id="QNP49965.1"/>
    </source>
</evidence>
<accession>A0A7H0GNU9</accession>
<evidence type="ECO:0000313" key="3">
    <source>
        <dbReference type="Proteomes" id="UP000516028"/>
    </source>
</evidence>
<dbReference type="KEGG" id="daer:H9K75_08970"/>
<dbReference type="InterPro" id="IPR045584">
    <property type="entry name" value="Pilin-like"/>
</dbReference>
<dbReference type="PROSITE" id="PS00409">
    <property type="entry name" value="PROKAR_NTER_METHYL"/>
    <property type="match status" value="1"/>
</dbReference>
<dbReference type="AlphaFoldDB" id="A0A7H0GNU9"/>
<reference evidence="2 3" key="1">
    <citation type="submission" date="2020-08" db="EMBL/GenBank/DDBJ databases">
        <title>Genome sequence of Diaphorobacter aerolatus KACC 16536T.</title>
        <authorList>
            <person name="Hyun D.-W."/>
            <person name="Bae J.-W."/>
        </authorList>
    </citation>
    <scope>NUCLEOTIDE SEQUENCE [LARGE SCALE GENOMIC DNA]</scope>
    <source>
        <strain evidence="2 3">KACC 16536</strain>
    </source>
</reference>
<feature type="transmembrane region" description="Helical" evidence="1">
    <location>
        <begin position="20"/>
        <end position="41"/>
    </location>
</feature>